<protein>
    <submittedName>
        <fullName evidence="2">Uncharacterized protein</fullName>
    </submittedName>
</protein>
<gene>
    <name evidence="2" type="ORF">DPMN_053183</name>
</gene>
<evidence type="ECO:0000256" key="1">
    <source>
        <dbReference type="SAM" id="MobiDB-lite"/>
    </source>
</evidence>
<dbReference type="Proteomes" id="UP000828390">
    <property type="component" value="Unassembled WGS sequence"/>
</dbReference>
<name>A0A9D4CMU4_DREPO</name>
<reference evidence="2" key="1">
    <citation type="journal article" date="2019" name="bioRxiv">
        <title>The Genome of the Zebra Mussel, Dreissena polymorpha: A Resource for Invasive Species Research.</title>
        <authorList>
            <person name="McCartney M.A."/>
            <person name="Auch B."/>
            <person name="Kono T."/>
            <person name="Mallez S."/>
            <person name="Zhang Y."/>
            <person name="Obille A."/>
            <person name="Becker A."/>
            <person name="Abrahante J.E."/>
            <person name="Garbe J."/>
            <person name="Badalamenti J.P."/>
            <person name="Herman A."/>
            <person name="Mangelson H."/>
            <person name="Liachko I."/>
            <person name="Sullivan S."/>
            <person name="Sone E.D."/>
            <person name="Koren S."/>
            <person name="Silverstein K.A.T."/>
            <person name="Beckman K.B."/>
            <person name="Gohl D.M."/>
        </authorList>
    </citation>
    <scope>NUCLEOTIDE SEQUENCE</scope>
    <source>
        <strain evidence="2">Duluth1</strain>
        <tissue evidence="2">Whole animal</tissue>
    </source>
</reference>
<dbReference type="AlphaFoldDB" id="A0A9D4CMU4"/>
<keyword evidence="3" id="KW-1185">Reference proteome</keyword>
<comment type="caution">
    <text evidence="2">The sequence shown here is derived from an EMBL/GenBank/DDBJ whole genome shotgun (WGS) entry which is preliminary data.</text>
</comment>
<feature type="compositionally biased region" description="Basic and acidic residues" evidence="1">
    <location>
        <begin position="16"/>
        <end position="32"/>
    </location>
</feature>
<accession>A0A9D4CMU4</accession>
<sequence length="64" mass="6943">MEEGAGRAGDPAGKGETVEARARETPQGEATEHAQTARGEDERRARETKDQVSFPDILQSLNYA</sequence>
<organism evidence="2 3">
    <name type="scientific">Dreissena polymorpha</name>
    <name type="common">Zebra mussel</name>
    <name type="synonym">Mytilus polymorpha</name>
    <dbReference type="NCBI Taxonomy" id="45954"/>
    <lineage>
        <taxon>Eukaryota</taxon>
        <taxon>Metazoa</taxon>
        <taxon>Spiralia</taxon>
        <taxon>Lophotrochozoa</taxon>
        <taxon>Mollusca</taxon>
        <taxon>Bivalvia</taxon>
        <taxon>Autobranchia</taxon>
        <taxon>Heteroconchia</taxon>
        <taxon>Euheterodonta</taxon>
        <taxon>Imparidentia</taxon>
        <taxon>Neoheterodontei</taxon>
        <taxon>Myida</taxon>
        <taxon>Dreissenoidea</taxon>
        <taxon>Dreissenidae</taxon>
        <taxon>Dreissena</taxon>
    </lineage>
</organism>
<evidence type="ECO:0000313" key="2">
    <source>
        <dbReference type="EMBL" id="KAH3727253.1"/>
    </source>
</evidence>
<proteinExistence type="predicted"/>
<evidence type="ECO:0000313" key="3">
    <source>
        <dbReference type="Proteomes" id="UP000828390"/>
    </source>
</evidence>
<feature type="compositionally biased region" description="Basic and acidic residues" evidence="1">
    <location>
        <begin position="38"/>
        <end position="50"/>
    </location>
</feature>
<reference evidence="2" key="2">
    <citation type="submission" date="2020-11" db="EMBL/GenBank/DDBJ databases">
        <authorList>
            <person name="McCartney M.A."/>
            <person name="Auch B."/>
            <person name="Kono T."/>
            <person name="Mallez S."/>
            <person name="Becker A."/>
            <person name="Gohl D.M."/>
            <person name="Silverstein K.A.T."/>
            <person name="Koren S."/>
            <person name="Bechman K.B."/>
            <person name="Herman A."/>
            <person name="Abrahante J.E."/>
            <person name="Garbe J."/>
        </authorList>
    </citation>
    <scope>NUCLEOTIDE SEQUENCE</scope>
    <source>
        <strain evidence="2">Duluth1</strain>
        <tissue evidence="2">Whole animal</tissue>
    </source>
</reference>
<feature type="region of interest" description="Disordered" evidence="1">
    <location>
        <begin position="1"/>
        <end position="64"/>
    </location>
</feature>
<dbReference type="EMBL" id="JAIWYP010000012">
    <property type="protein sequence ID" value="KAH3727253.1"/>
    <property type="molecule type" value="Genomic_DNA"/>
</dbReference>